<dbReference type="EMBL" id="NAJN01000151">
    <property type="protein sequence ID" value="TKA78228.1"/>
    <property type="molecule type" value="Genomic_DNA"/>
</dbReference>
<dbReference type="CDD" id="cd09865">
    <property type="entry name" value="PIN_ScUtp23p-like"/>
    <property type="match status" value="1"/>
</dbReference>
<dbReference type="InterPro" id="IPR006984">
    <property type="entry name" value="Fcf1/UTP23"/>
</dbReference>
<accession>A0A4U0XRJ2</accession>
<gene>
    <name evidence="4" type="ORF">B0A49_02292</name>
</gene>
<name>A0A4U0XRJ2_9PEZI</name>
<evidence type="ECO:0000256" key="1">
    <source>
        <dbReference type="ARBA" id="ARBA00023242"/>
    </source>
</evidence>
<feature type="compositionally biased region" description="Low complexity" evidence="2">
    <location>
        <begin position="112"/>
        <end position="131"/>
    </location>
</feature>
<dbReference type="STRING" id="331657.A0A4U0XRJ2"/>
<dbReference type="Proteomes" id="UP000308768">
    <property type="component" value="Unassembled WGS sequence"/>
</dbReference>
<evidence type="ECO:0000259" key="3">
    <source>
        <dbReference type="Pfam" id="PF24779"/>
    </source>
</evidence>
<evidence type="ECO:0000313" key="5">
    <source>
        <dbReference type="Proteomes" id="UP000308768"/>
    </source>
</evidence>
<organism evidence="4 5">
    <name type="scientific">Cryomyces minteri</name>
    <dbReference type="NCBI Taxonomy" id="331657"/>
    <lineage>
        <taxon>Eukaryota</taxon>
        <taxon>Fungi</taxon>
        <taxon>Dikarya</taxon>
        <taxon>Ascomycota</taxon>
        <taxon>Pezizomycotina</taxon>
        <taxon>Dothideomycetes</taxon>
        <taxon>Dothideomycetes incertae sedis</taxon>
        <taxon>Cryomyces</taxon>
    </lineage>
</organism>
<sequence length="367" mass="39624">MRGKRSKQYRKLMHRYELSFNFRAPYQVLLDDEIIRDSERFKMDLLGGLERTLHGAIKPSTCKSTSTYPWNLALITQCSVHALYTTHADTAATKSAWLDVARKCETRRCGHTPSTNSTTTTTTSSSSAPSTRDCITSVVGSTNKNRYIVASQDAEVRARCREVPGTPIVYIRRSVMIMEPMAEASVGVRDKEERGKVRSGVGRGAASSGTTTPKSTAKAATTVMGKRKRDADEHQGSERGNGRDDADSRDEARGAAPSLQKRRKGPKGPNPLSVKKTAKKPRSDEEEKHGAVAESPAGEKVGARSRVARVNTTGDQNVEENGGGEVDEPGKRKRRRKHRAGSDNHNGGGVPHSAAAAAAAGVEAAEA</sequence>
<evidence type="ECO:0000313" key="4">
    <source>
        <dbReference type="EMBL" id="TKA78228.1"/>
    </source>
</evidence>
<dbReference type="OrthoDB" id="25675at2759"/>
<protein>
    <recommendedName>
        <fullName evidence="3">UTP23 sensor motif region domain-containing protein</fullName>
    </recommendedName>
</protein>
<evidence type="ECO:0000256" key="2">
    <source>
        <dbReference type="SAM" id="MobiDB-lite"/>
    </source>
</evidence>
<keyword evidence="1" id="KW-0539">Nucleus</keyword>
<dbReference type="InterPro" id="IPR057776">
    <property type="entry name" value="UTP23_sensor"/>
</dbReference>
<keyword evidence="5" id="KW-1185">Reference proteome</keyword>
<feature type="compositionally biased region" description="Basic and acidic residues" evidence="2">
    <location>
        <begin position="281"/>
        <end position="291"/>
    </location>
</feature>
<dbReference type="Pfam" id="PF24779">
    <property type="entry name" value="UTP23_sensor"/>
    <property type="match status" value="1"/>
</dbReference>
<feature type="domain" description="UTP23 sensor motif region" evidence="3">
    <location>
        <begin position="260"/>
        <end position="276"/>
    </location>
</feature>
<feature type="region of interest" description="Disordered" evidence="2">
    <location>
        <begin position="185"/>
        <end position="367"/>
    </location>
</feature>
<feature type="compositionally biased region" description="Low complexity" evidence="2">
    <location>
        <begin position="354"/>
        <end position="367"/>
    </location>
</feature>
<dbReference type="Gene3D" id="3.40.50.1010">
    <property type="entry name" value="5'-nuclease"/>
    <property type="match status" value="1"/>
</dbReference>
<dbReference type="Pfam" id="PF04900">
    <property type="entry name" value="Fcf1"/>
    <property type="match status" value="1"/>
</dbReference>
<comment type="caution">
    <text evidence="4">The sequence shown here is derived from an EMBL/GenBank/DDBJ whole genome shotgun (WGS) entry which is preliminary data.</text>
</comment>
<feature type="compositionally biased region" description="Basic and acidic residues" evidence="2">
    <location>
        <begin position="229"/>
        <end position="253"/>
    </location>
</feature>
<proteinExistence type="predicted"/>
<dbReference type="PANTHER" id="PTHR12416">
    <property type="entry name" value="RRNA-PROCESSING PROTEIN UTP23 HOMOLOG"/>
    <property type="match status" value="1"/>
</dbReference>
<feature type="region of interest" description="Disordered" evidence="2">
    <location>
        <begin position="108"/>
        <end position="132"/>
    </location>
</feature>
<dbReference type="GO" id="GO:0032040">
    <property type="term" value="C:small-subunit processome"/>
    <property type="evidence" value="ECO:0007669"/>
    <property type="project" value="InterPro"/>
</dbReference>
<feature type="compositionally biased region" description="Low complexity" evidence="2">
    <location>
        <begin position="198"/>
        <end position="222"/>
    </location>
</feature>
<reference evidence="4 5" key="1">
    <citation type="submission" date="2017-03" db="EMBL/GenBank/DDBJ databases">
        <title>Genomes of endolithic fungi from Antarctica.</title>
        <authorList>
            <person name="Coleine C."/>
            <person name="Masonjones S."/>
            <person name="Stajich J.E."/>
        </authorList>
    </citation>
    <scope>NUCLEOTIDE SEQUENCE [LARGE SCALE GENOMIC DNA]</scope>
    <source>
        <strain evidence="4 5">CCFEE 5187</strain>
    </source>
</reference>
<dbReference type="AlphaFoldDB" id="A0A4U0XRJ2"/>